<gene>
    <name evidence="4" type="primary">cidea</name>
</gene>
<proteinExistence type="predicted"/>
<reference evidence="4 5" key="1">
    <citation type="submission" date="2019-04" db="EMBL/GenBank/DDBJ databases">
        <authorList>
            <consortium name="Wellcome Sanger Institute Data Sharing"/>
        </authorList>
    </citation>
    <scope>NUCLEOTIDE SEQUENCE [LARGE SCALE GENOMIC DNA]</scope>
</reference>
<keyword evidence="1 2" id="KW-0053">Apoptosis</keyword>
<dbReference type="PANTHER" id="PTHR12306">
    <property type="entry name" value="CELL DEATH ACTIVATOR CIDE"/>
    <property type="match status" value="1"/>
</dbReference>
<dbReference type="Gene3D" id="3.10.20.10">
    <property type="match status" value="1"/>
</dbReference>
<dbReference type="GeneTree" id="ENSGT00390000018596"/>
<evidence type="ECO:0000259" key="3">
    <source>
        <dbReference type="PROSITE" id="PS51135"/>
    </source>
</evidence>
<evidence type="ECO:0000256" key="1">
    <source>
        <dbReference type="ARBA" id="ARBA00022703"/>
    </source>
</evidence>
<dbReference type="PANTHER" id="PTHR12306:SF8">
    <property type="entry name" value="LIPID TRANSFERASE CIDEA"/>
    <property type="match status" value="1"/>
</dbReference>
<dbReference type="InterPro" id="IPR003508">
    <property type="entry name" value="CIDE-N_dom"/>
</dbReference>
<evidence type="ECO:0000256" key="2">
    <source>
        <dbReference type="PROSITE-ProRule" id="PRU00447"/>
    </source>
</evidence>
<dbReference type="CDD" id="cd01615">
    <property type="entry name" value="CIDE_N"/>
    <property type="match status" value="1"/>
</dbReference>
<dbReference type="Ensembl" id="ENSSFOT00015032347.2">
    <property type="protein sequence ID" value="ENSSFOP00015031990.1"/>
    <property type="gene ID" value="ENSSFOG00015020489.2"/>
</dbReference>
<dbReference type="PROSITE" id="PS51135">
    <property type="entry name" value="CIDE_N"/>
    <property type="match status" value="1"/>
</dbReference>
<reference evidence="4" key="3">
    <citation type="submission" date="2025-09" db="UniProtKB">
        <authorList>
            <consortium name="Ensembl"/>
        </authorList>
    </citation>
    <scope>IDENTIFICATION</scope>
</reference>
<dbReference type="GO" id="GO:0042981">
    <property type="term" value="P:regulation of apoptotic process"/>
    <property type="evidence" value="ECO:0007669"/>
    <property type="project" value="TreeGrafter"/>
</dbReference>
<reference evidence="4" key="2">
    <citation type="submission" date="2025-08" db="UniProtKB">
        <authorList>
            <consortium name="Ensembl"/>
        </authorList>
    </citation>
    <scope>IDENTIFICATION</scope>
</reference>
<sequence>MEFMRALTPVSVLRSVSSVGLSLSQHVLPLAKPRPFRICTHNRSRRRGVVASSLEDLVNKTSSVFLLTCHFLTLVLEEDGTVVDTEAFFQSLPANTQLMVLERGQMWTQRKGLPGFRRPRKNEIAKLSFDLYKLNPKDFIGCLTIKASLYDAYTLSYDIQFMRAKEIVKSILRCLTYVSQVAGHLLICSSSCLLQYVGEDD</sequence>
<dbReference type="Pfam" id="PF02017">
    <property type="entry name" value="CIDE-N"/>
    <property type="match status" value="1"/>
</dbReference>
<name>A0A8C9S834_SCLFO</name>
<accession>A0A8C9S834</accession>
<evidence type="ECO:0000313" key="5">
    <source>
        <dbReference type="Proteomes" id="UP000694397"/>
    </source>
</evidence>
<feature type="domain" description="CIDE-N" evidence="3">
    <location>
        <begin position="32"/>
        <end position="109"/>
    </location>
</feature>
<dbReference type="GO" id="GO:0006915">
    <property type="term" value="P:apoptotic process"/>
    <property type="evidence" value="ECO:0007669"/>
    <property type="project" value="UniProtKB-UniRule"/>
</dbReference>
<protein>
    <submittedName>
        <fullName evidence="4">Cell death inducing DFFA like effector a</fullName>
    </submittedName>
</protein>
<keyword evidence="5" id="KW-1185">Reference proteome</keyword>
<dbReference type="OrthoDB" id="6475906at2759"/>
<dbReference type="GeneID" id="108942242"/>
<dbReference type="AlphaFoldDB" id="A0A8C9S834"/>
<dbReference type="CTD" id="1149"/>
<dbReference type="KEGG" id="sfm:108942242"/>
<dbReference type="SUPFAM" id="SSF54277">
    <property type="entry name" value="CAD &amp; PB1 domains"/>
    <property type="match status" value="1"/>
</dbReference>
<dbReference type="Proteomes" id="UP000694397">
    <property type="component" value="Chromosome 5"/>
</dbReference>
<evidence type="ECO:0000313" key="4">
    <source>
        <dbReference type="Ensembl" id="ENSSFOP00015031990.1"/>
    </source>
</evidence>
<dbReference type="SMART" id="SM00266">
    <property type="entry name" value="CAD"/>
    <property type="match status" value="1"/>
</dbReference>
<dbReference type="RefSeq" id="XP_018620931.1">
    <property type="nucleotide sequence ID" value="XM_018765415.1"/>
</dbReference>
<organism evidence="4 5">
    <name type="scientific">Scleropages formosus</name>
    <name type="common">Asian bonytongue</name>
    <name type="synonym">Osteoglossum formosum</name>
    <dbReference type="NCBI Taxonomy" id="113540"/>
    <lineage>
        <taxon>Eukaryota</taxon>
        <taxon>Metazoa</taxon>
        <taxon>Chordata</taxon>
        <taxon>Craniata</taxon>
        <taxon>Vertebrata</taxon>
        <taxon>Euteleostomi</taxon>
        <taxon>Actinopterygii</taxon>
        <taxon>Neopterygii</taxon>
        <taxon>Teleostei</taxon>
        <taxon>Osteoglossocephala</taxon>
        <taxon>Osteoglossomorpha</taxon>
        <taxon>Osteoglossiformes</taxon>
        <taxon>Osteoglossidae</taxon>
        <taxon>Scleropages</taxon>
    </lineage>
</organism>